<evidence type="ECO:0000256" key="4">
    <source>
        <dbReference type="ARBA" id="ARBA00022448"/>
    </source>
</evidence>
<dbReference type="PANTHER" id="PTHR42930:SF3">
    <property type="entry name" value="PHOSPHATE-SPECIFIC TRANSPORT SYSTEM ACCESSORY PROTEIN PHOU"/>
    <property type="match status" value="1"/>
</dbReference>
<keyword evidence="5 8" id="KW-0963">Cytoplasm</keyword>
<gene>
    <name evidence="10" type="primary">phoU</name>
    <name evidence="10" type="ORF">ENS29_13425</name>
</gene>
<dbReference type="Gene3D" id="1.20.58.220">
    <property type="entry name" value="Phosphate transport system protein phou homolog 2, domain 2"/>
    <property type="match status" value="2"/>
</dbReference>
<evidence type="ECO:0000256" key="7">
    <source>
        <dbReference type="ARBA" id="ARBA00056181"/>
    </source>
</evidence>
<keyword evidence="4 8" id="KW-0813">Transport</keyword>
<dbReference type="GO" id="GO:0030643">
    <property type="term" value="P:intracellular phosphate ion homeostasis"/>
    <property type="evidence" value="ECO:0007669"/>
    <property type="project" value="InterPro"/>
</dbReference>
<dbReference type="NCBIfam" id="TIGR02135">
    <property type="entry name" value="phoU_full"/>
    <property type="match status" value="1"/>
</dbReference>
<dbReference type="EMBL" id="DSUH01000307">
    <property type="protein sequence ID" value="HGU33832.1"/>
    <property type="molecule type" value="Genomic_DNA"/>
</dbReference>
<protein>
    <recommendedName>
        <fullName evidence="8">Phosphate-specific transport system accessory protein PhoU</fullName>
    </recommendedName>
</protein>
<feature type="domain" description="PhoU" evidence="9">
    <location>
        <begin position="121"/>
        <end position="204"/>
    </location>
</feature>
<evidence type="ECO:0000256" key="5">
    <source>
        <dbReference type="ARBA" id="ARBA00022490"/>
    </source>
</evidence>
<evidence type="ECO:0000313" key="10">
    <source>
        <dbReference type="EMBL" id="HGU33832.1"/>
    </source>
</evidence>
<reference evidence="10" key="1">
    <citation type="journal article" date="2020" name="mSystems">
        <title>Genome- and Community-Level Interaction Insights into Carbon Utilization and Element Cycling Functions of Hydrothermarchaeota in Hydrothermal Sediment.</title>
        <authorList>
            <person name="Zhou Z."/>
            <person name="Liu Y."/>
            <person name="Xu W."/>
            <person name="Pan J."/>
            <person name="Luo Z.H."/>
            <person name="Li M."/>
        </authorList>
    </citation>
    <scope>NUCLEOTIDE SEQUENCE [LARGE SCALE GENOMIC DNA]</scope>
    <source>
        <strain evidence="10">SpSt-477</strain>
    </source>
</reference>
<comment type="similarity">
    <text evidence="2 8">Belongs to the PhoU family.</text>
</comment>
<dbReference type="Pfam" id="PF01895">
    <property type="entry name" value="PhoU"/>
    <property type="match status" value="2"/>
</dbReference>
<evidence type="ECO:0000256" key="3">
    <source>
        <dbReference type="ARBA" id="ARBA00011738"/>
    </source>
</evidence>
<dbReference type="GO" id="GO:0005737">
    <property type="term" value="C:cytoplasm"/>
    <property type="evidence" value="ECO:0007669"/>
    <property type="project" value="UniProtKB-SubCell"/>
</dbReference>
<comment type="subcellular location">
    <subcellularLocation>
        <location evidence="1 8">Cytoplasm</location>
    </subcellularLocation>
</comment>
<keyword evidence="6 8" id="KW-0592">Phosphate transport</keyword>
<feature type="domain" description="PhoU" evidence="9">
    <location>
        <begin position="17"/>
        <end position="104"/>
    </location>
</feature>
<dbReference type="FunFam" id="1.20.58.220:FF:000004">
    <property type="entry name" value="Phosphate-specific transport system accessory protein PhoU"/>
    <property type="match status" value="1"/>
</dbReference>
<dbReference type="GO" id="GO:0045936">
    <property type="term" value="P:negative regulation of phosphate metabolic process"/>
    <property type="evidence" value="ECO:0007669"/>
    <property type="project" value="InterPro"/>
</dbReference>
<dbReference type="AlphaFoldDB" id="A0A7C4VS34"/>
<dbReference type="InterPro" id="IPR026022">
    <property type="entry name" value="PhoU_dom"/>
</dbReference>
<proteinExistence type="inferred from homology"/>
<accession>A0A7C4VS34</accession>
<evidence type="ECO:0000256" key="8">
    <source>
        <dbReference type="PIRNR" id="PIRNR003107"/>
    </source>
</evidence>
<organism evidence="10">
    <name type="scientific">Desulfatirhabdium butyrativorans</name>
    <dbReference type="NCBI Taxonomy" id="340467"/>
    <lineage>
        <taxon>Bacteria</taxon>
        <taxon>Pseudomonadati</taxon>
        <taxon>Thermodesulfobacteriota</taxon>
        <taxon>Desulfobacteria</taxon>
        <taxon>Desulfobacterales</taxon>
        <taxon>Desulfatirhabdiaceae</taxon>
        <taxon>Desulfatirhabdium</taxon>
    </lineage>
</organism>
<evidence type="ECO:0000259" key="9">
    <source>
        <dbReference type="Pfam" id="PF01895"/>
    </source>
</evidence>
<comment type="function">
    <text evidence="7 8">Plays a role in the regulation of phosphate uptake.</text>
</comment>
<comment type="caution">
    <text evidence="10">The sequence shown here is derived from an EMBL/GenBank/DDBJ whole genome shotgun (WGS) entry which is preliminary data.</text>
</comment>
<dbReference type="PANTHER" id="PTHR42930">
    <property type="entry name" value="PHOSPHATE-SPECIFIC TRANSPORT SYSTEM ACCESSORY PROTEIN PHOU"/>
    <property type="match status" value="1"/>
</dbReference>
<dbReference type="InterPro" id="IPR028366">
    <property type="entry name" value="PhoU"/>
</dbReference>
<dbReference type="PIRSF" id="PIRSF003107">
    <property type="entry name" value="PhoU"/>
    <property type="match status" value="1"/>
</dbReference>
<comment type="subunit">
    <text evidence="3 8">Homodimer.</text>
</comment>
<name>A0A7C4VS34_9BACT</name>
<evidence type="ECO:0000256" key="6">
    <source>
        <dbReference type="ARBA" id="ARBA00022592"/>
    </source>
</evidence>
<dbReference type="SUPFAM" id="SSF109755">
    <property type="entry name" value="PhoU-like"/>
    <property type="match status" value="1"/>
</dbReference>
<evidence type="ECO:0000256" key="2">
    <source>
        <dbReference type="ARBA" id="ARBA00008107"/>
    </source>
</evidence>
<sequence length="231" mass="26582">MTRHFLKELEKIKKMILTLGAQVEEQVQLAVQAIMQTDAKLAERIIQKDHEIDDMEVEVEEECLKVLALHQPVAVDLRFLIAVIKINNDLERIGDEAVNIAQRVEAISRKKGIAFTFDYSTMAIKAEFMLKQSLDALVNMDIDRAYRVLILDDEVDAIKREAYDKIKEAMRIHPDHVGYLINLLLVSRHIERIADHSTNIAEEVVYLIDGEIVRHEIGKGERSEERKSVRT</sequence>
<dbReference type="InterPro" id="IPR038078">
    <property type="entry name" value="PhoU-like_sf"/>
</dbReference>
<dbReference type="GO" id="GO:0006817">
    <property type="term" value="P:phosphate ion transport"/>
    <property type="evidence" value="ECO:0007669"/>
    <property type="project" value="UniProtKB-KW"/>
</dbReference>
<evidence type="ECO:0000256" key="1">
    <source>
        <dbReference type="ARBA" id="ARBA00004496"/>
    </source>
</evidence>